<evidence type="ECO:0000259" key="1">
    <source>
        <dbReference type="Pfam" id="PF26395"/>
    </source>
</evidence>
<feature type="domain" description="Type II CBASS E2 protein" evidence="1">
    <location>
        <begin position="22"/>
        <end position="139"/>
    </location>
</feature>
<proteinExistence type="predicted"/>
<dbReference type="EMBL" id="SBKQ01000002">
    <property type="protein sequence ID" value="RXR34647.1"/>
    <property type="molecule type" value="Genomic_DNA"/>
</dbReference>
<evidence type="ECO:0000313" key="3">
    <source>
        <dbReference type="Proteomes" id="UP000289734"/>
    </source>
</evidence>
<evidence type="ECO:0000313" key="2">
    <source>
        <dbReference type="EMBL" id="RXR34647.1"/>
    </source>
</evidence>
<dbReference type="Pfam" id="PF26395">
    <property type="entry name" value="E2-CBASS"/>
    <property type="match status" value="1"/>
</dbReference>
<accession>A0A4Q1KWV5</accession>
<dbReference type="Proteomes" id="UP000289734">
    <property type="component" value="Unassembled WGS sequence"/>
</dbReference>
<dbReference type="AlphaFoldDB" id="A0A4Q1KWV5"/>
<dbReference type="InterPro" id="IPR058588">
    <property type="entry name" value="E2-CBASS"/>
</dbReference>
<name>A0A4Q1KWV5_9FLAO</name>
<organism evidence="2 3">
    <name type="scientific">Flavobacterium piscinae</name>
    <dbReference type="NCBI Taxonomy" id="2506424"/>
    <lineage>
        <taxon>Bacteria</taxon>
        <taxon>Pseudomonadati</taxon>
        <taxon>Bacteroidota</taxon>
        <taxon>Flavobacteriia</taxon>
        <taxon>Flavobacteriales</taxon>
        <taxon>Flavobacteriaceae</taxon>
        <taxon>Flavobacterium</taxon>
    </lineage>
</organism>
<keyword evidence="3" id="KW-1185">Reference proteome</keyword>
<gene>
    <name evidence="2" type="ORF">EQG68_01710</name>
</gene>
<sequence>MAIKRYIPMRGIKKHLAIFLEISLLKKHFPFLKFQIKNGKLVCYGYCKPSEYSRTYHYRIEWKPGISPKVFPVDPHIEYDDDIHIYREGNLCLYYPKDFIYDAKSSHIYETIMPWTHEWFVFYELYQIKGKWLHPYVEHRKI</sequence>
<comment type="caution">
    <text evidence="2">The sequence shown here is derived from an EMBL/GenBank/DDBJ whole genome shotgun (WGS) entry which is preliminary data.</text>
</comment>
<reference evidence="3" key="1">
    <citation type="submission" date="2019-01" db="EMBL/GenBank/DDBJ databases">
        <title>Cytophagaceae bacterium strain CAR-16.</title>
        <authorList>
            <person name="Chen W.-M."/>
        </authorList>
    </citation>
    <scope>NUCLEOTIDE SEQUENCE [LARGE SCALE GENOMIC DNA]</scope>
    <source>
        <strain evidence="3">ICH-30</strain>
    </source>
</reference>
<protein>
    <recommendedName>
        <fullName evidence="1">Type II CBASS E2 protein domain-containing protein</fullName>
    </recommendedName>
</protein>